<dbReference type="Pfam" id="PF10615">
    <property type="entry name" value="DUF2470"/>
    <property type="match status" value="1"/>
</dbReference>
<dbReference type="PANTHER" id="PTHR13343:SF22">
    <property type="entry name" value="GLUTAMYL-TRNA REDUCTASE-BINDING PROTEIN, CHLOROPLASTIC"/>
    <property type="match status" value="1"/>
</dbReference>
<organism evidence="2 3">
    <name type="scientific">Ambrosia artemisiifolia</name>
    <name type="common">Common ragweed</name>
    <dbReference type="NCBI Taxonomy" id="4212"/>
    <lineage>
        <taxon>Eukaryota</taxon>
        <taxon>Viridiplantae</taxon>
        <taxon>Streptophyta</taxon>
        <taxon>Embryophyta</taxon>
        <taxon>Tracheophyta</taxon>
        <taxon>Spermatophyta</taxon>
        <taxon>Magnoliopsida</taxon>
        <taxon>eudicotyledons</taxon>
        <taxon>Gunneridae</taxon>
        <taxon>Pentapetalae</taxon>
        <taxon>asterids</taxon>
        <taxon>campanulids</taxon>
        <taxon>Asterales</taxon>
        <taxon>Asteraceae</taxon>
        <taxon>Asteroideae</taxon>
        <taxon>Heliantheae alliance</taxon>
        <taxon>Heliantheae</taxon>
        <taxon>Ambrosia</taxon>
    </lineage>
</organism>
<protein>
    <recommendedName>
        <fullName evidence="1">DUF2470 domain-containing protein</fullName>
    </recommendedName>
</protein>
<dbReference type="Proteomes" id="UP001206925">
    <property type="component" value="Unassembled WGS sequence"/>
</dbReference>
<evidence type="ECO:0000313" key="3">
    <source>
        <dbReference type="Proteomes" id="UP001206925"/>
    </source>
</evidence>
<accession>A0AAD5GBW8</accession>
<dbReference type="InterPro" id="IPR019595">
    <property type="entry name" value="DUF2470"/>
</dbReference>
<evidence type="ECO:0000313" key="2">
    <source>
        <dbReference type="EMBL" id="KAI7735819.1"/>
    </source>
</evidence>
<dbReference type="EMBL" id="JAMZMK010009434">
    <property type="protein sequence ID" value="KAI7735819.1"/>
    <property type="molecule type" value="Genomic_DNA"/>
</dbReference>
<proteinExistence type="predicted"/>
<feature type="domain" description="DUF2470" evidence="1">
    <location>
        <begin position="187"/>
        <end position="261"/>
    </location>
</feature>
<dbReference type="Gene3D" id="2.30.110.10">
    <property type="entry name" value="Electron Transport, Fmn-binding Protein, Chain A"/>
    <property type="match status" value="1"/>
</dbReference>
<dbReference type="Gene3D" id="3.20.180.10">
    <property type="entry name" value="PNP-oxidase-like"/>
    <property type="match status" value="1"/>
</dbReference>
<dbReference type="PANTHER" id="PTHR13343">
    <property type="entry name" value="CREG1 PROTEIN"/>
    <property type="match status" value="1"/>
</dbReference>
<dbReference type="InterPro" id="IPR037119">
    <property type="entry name" value="Haem_oxidase_HugZ-like_sf"/>
</dbReference>
<dbReference type="AlphaFoldDB" id="A0AAD5GBW8"/>
<name>A0AAD5GBW8_AMBAR</name>
<comment type="caution">
    <text evidence="2">The sequence shown here is derived from an EMBL/GenBank/DDBJ whole genome shotgun (WGS) entry which is preliminary data.</text>
</comment>
<gene>
    <name evidence="2" type="ORF">M8C21_017103</name>
</gene>
<sequence>MMMTSSILPSVKVPMLKKGVRCSVSAAAPPPRLQIKPSPAEVSRTIMDLSSVATFSQHADTDADPPLSLGVRFALDPQGTPILSLNHNSSSYKHLPSSLNVQLEQCGLRTTQCTIQGTLDTPHQNNPLFHSLWEKRFGEKADPHSIHILHVQRLLQIDNFMDDGVWVTCSDYQLATPDPLRDFAQHFVHDINTHNMEDVLRFCNIFVDSDVQVSEAKMVWVDRLGFDIHLYSPQNDVFEVRIPFPREVTNHKSAKSSFNAMSQLAWEVEKNYHPLQQFHKVKHLKKIAAKLN</sequence>
<keyword evidence="3" id="KW-1185">Reference proteome</keyword>
<dbReference type="GO" id="GO:0009507">
    <property type="term" value="C:chloroplast"/>
    <property type="evidence" value="ECO:0007669"/>
    <property type="project" value="TreeGrafter"/>
</dbReference>
<reference evidence="2" key="1">
    <citation type="submission" date="2022-06" db="EMBL/GenBank/DDBJ databases">
        <title>Uncovering the hologenomic basis of an extraordinary plant invasion.</title>
        <authorList>
            <person name="Bieker V.C."/>
            <person name="Martin M.D."/>
            <person name="Gilbert T."/>
            <person name="Hodgins K."/>
            <person name="Battlay P."/>
            <person name="Petersen B."/>
            <person name="Wilson J."/>
        </authorList>
    </citation>
    <scope>NUCLEOTIDE SEQUENCE</scope>
    <source>
        <strain evidence="2">AA19_3_7</strain>
        <tissue evidence="2">Leaf</tissue>
    </source>
</reference>
<dbReference type="SUPFAM" id="SSF50475">
    <property type="entry name" value="FMN-binding split barrel"/>
    <property type="match status" value="1"/>
</dbReference>
<evidence type="ECO:0000259" key="1">
    <source>
        <dbReference type="Pfam" id="PF10615"/>
    </source>
</evidence>
<dbReference type="InterPro" id="IPR012349">
    <property type="entry name" value="Split_barrel_FMN-bd"/>
</dbReference>